<evidence type="ECO:0000313" key="3">
    <source>
        <dbReference type="Proteomes" id="UP000887568"/>
    </source>
</evidence>
<feature type="transmembrane region" description="Helical" evidence="1">
    <location>
        <begin position="83"/>
        <end position="107"/>
    </location>
</feature>
<proteinExistence type="predicted"/>
<sequence>MAKLTSRSGMLVFTGAVDVFFGLAFILLGKDSVLIFPHGAVGVPMWTGIGIVLIGIGNIISVLTASKKKRNTQFFDINCSSLVLNLVGLILAACLIGFYIWGAWSVLEQGSLTTNVPGSSTVTHEDAILIFTAVIIMAMLVFIISLMAMFMDCCSYALFTGGPGVGDYGSPRPPRGSMYDSPYGMPPPHMYKQ</sequence>
<protein>
    <submittedName>
        <fullName evidence="2">Uncharacterized protein</fullName>
    </submittedName>
</protein>
<evidence type="ECO:0000313" key="2">
    <source>
        <dbReference type="EnsemblMetazoa" id="XP_038053335.1"/>
    </source>
</evidence>
<feature type="transmembrane region" description="Helical" evidence="1">
    <location>
        <begin position="41"/>
        <end position="63"/>
    </location>
</feature>
<keyword evidence="1" id="KW-0812">Transmembrane</keyword>
<feature type="transmembrane region" description="Helical" evidence="1">
    <location>
        <begin position="9"/>
        <end position="29"/>
    </location>
</feature>
<feature type="transmembrane region" description="Helical" evidence="1">
    <location>
        <begin position="127"/>
        <end position="150"/>
    </location>
</feature>
<dbReference type="Proteomes" id="UP000887568">
    <property type="component" value="Unplaced"/>
</dbReference>
<reference evidence="2" key="1">
    <citation type="submission" date="2022-11" db="UniProtKB">
        <authorList>
            <consortium name="EnsemblMetazoa"/>
        </authorList>
    </citation>
    <scope>IDENTIFICATION</scope>
</reference>
<name>A0A913ZQD2_PATMI</name>
<organism evidence="2 3">
    <name type="scientific">Patiria miniata</name>
    <name type="common">Bat star</name>
    <name type="synonym">Asterina miniata</name>
    <dbReference type="NCBI Taxonomy" id="46514"/>
    <lineage>
        <taxon>Eukaryota</taxon>
        <taxon>Metazoa</taxon>
        <taxon>Echinodermata</taxon>
        <taxon>Eleutherozoa</taxon>
        <taxon>Asterozoa</taxon>
        <taxon>Asteroidea</taxon>
        <taxon>Valvatacea</taxon>
        <taxon>Valvatida</taxon>
        <taxon>Asterinidae</taxon>
        <taxon>Patiria</taxon>
    </lineage>
</organism>
<keyword evidence="1" id="KW-0472">Membrane</keyword>
<dbReference type="AlphaFoldDB" id="A0A913ZQD2"/>
<keyword evidence="3" id="KW-1185">Reference proteome</keyword>
<dbReference type="OrthoDB" id="10395458at2759"/>
<evidence type="ECO:0000256" key="1">
    <source>
        <dbReference type="SAM" id="Phobius"/>
    </source>
</evidence>
<keyword evidence="1" id="KW-1133">Transmembrane helix</keyword>
<accession>A0A913ZQD2</accession>
<dbReference type="OMA" id="VMIGCAN"/>
<dbReference type="EnsemblMetazoa" id="XM_038197407.1">
    <property type="protein sequence ID" value="XP_038053335.1"/>
    <property type="gene ID" value="LOC119725821"/>
</dbReference>
<dbReference type="GeneID" id="119725821"/>
<dbReference type="RefSeq" id="XP_038053335.1">
    <property type="nucleotide sequence ID" value="XM_038197407.1"/>
</dbReference>